<reference evidence="8 9" key="1">
    <citation type="journal article" date="2023" name="Commun. Biol.">
        <title>Genome analysis of Parmales, the sister group of diatoms, reveals the evolutionary specialization of diatoms from phago-mixotrophs to photoautotrophs.</title>
        <authorList>
            <person name="Ban H."/>
            <person name="Sato S."/>
            <person name="Yoshikawa S."/>
            <person name="Yamada K."/>
            <person name="Nakamura Y."/>
            <person name="Ichinomiya M."/>
            <person name="Sato N."/>
            <person name="Blanc-Mathieu R."/>
            <person name="Endo H."/>
            <person name="Kuwata A."/>
            <person name="Ogata H."/>
        </authorList>
    </citation>
    <scope>NUCLEOTIDE SEQUENCE [LARGE SCALE GENOMIC DNA]</scope>
</reference>
<comment type="similarity">
    <text evidence="2">Belongs to the GMC oxidoreductase family.</text>
</comment>
<protein>
    <recommendedName>
        <fullName evidence="10">Choline dehydrogenase</fullName>
    </recommendedName>
</protein>
<dbReference type="InterPro" id="IPR000172">
    <property type="entry name" value="GMC_OxRdtase_N"/>
</dbReference>
<dbReference type="Gene3D" id="3.50.50.60">
    <property type="entry name" value="FAD/NAD(P)-binding domain"/>
    <property type="match status" value="2"/>
</dbReference>
<dbReference type="Gene3D" id="3.30.560.10">
    <property type="entry name" value="Glucose Oxidase, domain 3"/>
    <property type="match status" value="1"/>
</dbReference>
<feature type="region of interest" description="Disordered" evidence="5">
    <location>
        <begin position="310"/>
        <end position="334"/>
    </location>
</feature>
<name>A0ABQ6NBU0_9STRA</name>
<dbReference type="Gene3D" id="3.30.410.10">
    <property type="entry name" value="Cholesterol Oxidase, domain 2"/>
    <property type="match status" value="1"/>
</dbReference>
<comment type="caution">
    <text evidence="8">The sequence shown here is derived from an EMBL/GenBank/DDBJ whole genome shotgun (WGS) entry which is preliminary data.</text>
</comment>
<evidence type="ECO:0000259" key="7">
    <source>
        <dbReference type="Pfam" id="PF05199"/>
    </source>
</evidence>
<feature type="compositionally biased region" description="Low complexity" evidence="5">
    <location>
        <begin position="312"/>
        <end position="322"/>
    </location>
</feature>
<dbReference type="Pfam" id="PF05199">
    <property type="entry name" value="GMC_oxred_C"/>
    <property type="match status" value="1"/>
</dbReference>
<organism evidence="8 9">
    <name type="scientific">Tetraparma gracilis</name>
    <dbReference type="NCBI Taxonomy" id="2962635"/>
    <lineage>
        <taxon>Eukaryota</taxon>
        <taxon>Sar</taxon>
        <taxon>Stramenopiles</taxon>
        <taxon>Ochrophyta</taxon>
        <taxon>Bolidophyceae</taxon>
        <taxon>Parmales</taxon>
        <taxon>Triparmaceae</taxon>
        <taxon>Tetraparma</taxon>
    </lineage>
</organism>
<dbReference type="Pfam" id="PF00732">
    <property type="entry name" value="GMC_oxred_N"/>
    <property type="match status" value="1"/>
</dbReference>
<dbReference type="InterPro" id="IPR007867">
    <property type="entry name" value="GMC_OxRtase_C"/>
</dbReference>
<evidence type="ECO:0000259" key="6">
    <source>
        <dbReference type="Pfam" id="PF00732"/>
    </source>
</evidence>
<evidence type="ECO:0000313" key="9">
    <source>
        <dbReference type="Proteomes" id="UP001165060"/>
    </source>
</evidence>
<evidence type="ECO:0000256" key="3">
    <source>
        <dbReference type="ARBA" id="ARBA00022630"/>
    </source>
</evidence>
<feature type="compositionally biased region" description="Basic and acidic residues" evidence="5">
    <location>
        <begin position="547"/>
        <end position="561"/>
    </location>
</feature>
<keyword evidence="4" id="KW-0274">FAD</keyword>
<dbReference type="PANTHER" id="PTHR11552">
    <property type="entry name" value="GLUCOSE-METHANOL-CHOLINE GMC OXIDOREDUCTASE"/>
    <property type="match status" value="1"/>
</dbReference>
<evidence type="ECO:0000256" key="5">
    <source>
        <dbReference type="SAM" id="MobiDB-lite"/>
    </source>
</evidence>
<gene>
    <name evidence="8" type="ORF">TeGR_g10172</name>
</gene>
<feature type="region of interest" description="Disordered" evidence="5">
    <location>
        <begin position="547"/>
        <end position="570"/>
    </location>
</feature>
<feature type="compositionally biased region" description="Polar residues" evidence="5">
    <location>
        <begin position="1"/>
        <end position="15"/>
    </location>
</feature>
<evidence type="ECO:0000256" key="2">
    <source>
        <dbReference type="ARBA" id="ARBA00010790"/>
    </source>
</evidence>
<feature type="domain" description="Glucose-methanol-choline oxidoreductase C-terminal" evidence="7">
    <location>
        <begin position="631"/>
        <end position="773"/>
    </location>
</feature>
<evidence type="ECO:0000256" key="4">
    <source>
        <dbReference type="ARBA" id="ARBA00022827"/>
    </source>
</evidence>
<feature type="region of interest" description="Disordered" evidence="5">
    <location>
        <begin position="1"/>
        <end position="37"/>
    </location>
</feature>
<comment type="cofactor">
    <cofactor evidence="1">
        <name>FAD</name>
        <dbReference type="ChEBI" id="CHEBI:57692"/>
    </cofactor>
</comment>
<keyword evidence="3" id="KW-0285">Flavoprotein</keyword>
<sequence length="788" mass="84165">MPFGSTPSRPTSRTQLLPPESPQDGAPPAWRDDGVSQLSMRDSLRDSLYAESEMDMSASFSPATIRSSQLYRDLYASSGDSPPQSPAASVSSVSRYIHTLFPPRRLSTRRSLPSERPAPFPASSCLPPLLLLLSLLSALLLGFYAGSSSLLASPPQVLSFTTSLPPSYRPHFIVVGAGPAGILLSLQLARSLPSSRVLLIEAGDKSQSGVPVDNDELVSGVTAFDVPLLWSLAAETEEYLWAHPANIRAGRAVGGSGIHNAMIAVRATDGDMRRWSKSDYALRPTPRTEQTPYLKGWDYEALRSVYNKLESRSPSPSSAPSAHRGVAGPLRVSPPGPLDKLSSSFLSSCSLSGRPSAGAGFPPDARLGCGAFERNVRGGRRESPAAVLGREHAGLPNLAVLYGATALEVLFEGSDGDGRGEREAVAVRYERRDGGRAVVRLQTAKTLQRQNPKPPGTPANVNPRARNTPPAKTPFAIVLAAGAIRSPHLLAQSGVCAGCAAVNNTAVGESLRDHPAFGIVFETGEVAGGEDILRLPALLREFALSSKRDAEGTPHEPHRESPPGPLASTGVAVGAFLRSPHAHAGDSDPDVQISVFPRVTDPTIFAEMEAMGVPLEANRRTSLVTVALLTPQARTRVTMGKGGEPEVDIGAEYLQERDVKIMAWAVEEVRELLGHREEGAPEWKEMFPGEHVVGADLQRVIKGRAVQNSHWVGSCKMGRADRRADRAATSFDDGVVVDEELRVRGTSSLYVADASIFPTPVNGNVHSTVCAVGWKMAEILVGRRLDWS</sequence>
<dbReference type="InterPro" id="IPR012132">
    <property type="entry name" value="GMC_OxRdtase"/>
</dbReference>
<keyword evidence="9" id="KW-1185">Reference proteome</keyword>
<dbReference type="EMBL" id="BRYB01006744">
    <property type="protein sequence ID" value="GMI56141.1"/>
    <property type="molecule type" value="Genomic_DNA"/>
</dbReference>
<dbReference type="PANTHER" id="PTHR11552:SF147">
    <property type="entry name" value="CHOLINE DEHYDROGENASE, MITOCHONDRIAL"/>
    <property type="match status" value="1"/>
</dbReference>
<dbReference type="Proteomes" id="UP001165060">
    <property type="component" value="Unassembled WGS sequence"/>
</dbReference>
<proteinExistence type="inferred from homology"/>
<evidence type="ECO:0008006" key="10">
    <source>
        <dbReference type="Google" id="ProtNLM"/>
    </source>
</evidence>
<dbReference type="SUPFAM" id="SSF51905">
    <property type="entry name" value="FAD/NAD(P)-binding domain"/>
    <property type="match status" value="1"/>
</dbReference>
<feature type="region of interest" description="Disordered" evidence="5">
    <location>
        <begin position="446"/>
        <end position="470"/>
    </location>
</feature>
<evidence type="ECO:0000313" key="8">
    <source>
        <dbReference type="EMBL" id="GMI56141.1"/>
    </source>
</evidence>
<feature type="domain" description="Glucose-methanol-choline oxidoreductase N-terminal" evidence="6">
    <location>
        <begin position="246"/>
        <end position="441"/>
    </location>
</feature>
<evidence type="ECO:0000256" key="1">
    <source>
        <dbReference type="ARBA" id="ARBA00001974"/>
    </source>
</evidence>
<dbReference type="InterPro" id="IPR036188">
    <property type="entry name" value="FAD/NAD-bd_sf"/>
</dbReference>
<dbReference type="SUPFAM" id="SSF54373">
    <property type="entry name" value="FAD-linked reductases, C-terminal domain"/>
    <property type="match status" value="1"/>
</dbReference>
<accession>A0ABQ6NBU0</accession>